<name>A0A392VA38_9FABA</name>
<comment type="caution">
    <text evidence="1">The sequence shown here is derived from an EMBL/GenBank/DDBJ whole genome shotgun (WGS) entry which is preliminary data.</text>
</comment>
<feature type="non-terminal residue" evidence="1">
    <location>
        <position position="63"/>
    </location>
</feature>
<sequence>MMDSDLNMHMKFNMDPGTLFIKKNFVENPEFEAFKAEVKEEIVKNQKSMAAKQEEMSVDLKAI</sequence>
<keyword evidence="2" id="KW-1185">Reference proteome</keyword>
<organism evidence="1 2">
    <name type="scientific">Trifolium medium</name>
    <dbReference type="NCBI Taxonomy" id="97028"/>
    <lineage>
        <taxon>Eukaryota</taxon>
        <taxon>Viridiplantae</taxon>
        <taxon>Streptophyta</taxon>
        <taxon>Embryophyta</taxon>
        <taxon>Tracheophyta</taxon>
        <taxon>Spermatophyta</taxon>
        <taxon>Magnoliopsida</taxon>
        <taxon>eudicotyledons</taxon>
        <taxon>Gunneridae</taxon>
        <taxon>Pentapetalae</taxon>
        <taxon>rosids</taxon>
        <taxon>fabids</taxon>
        <taxon>Fabales</taxon>
        <taxon>Fabaceae</taxon>
        <taxon>Papilionoideae</taxon>
        <taxon>50 kb inversion clade</taxon>
        <taxon>NPAAA clade</taxon>
        <taxon>Hologalegina</taxon>
        <taxon>IRL clade</taxon>
        <taxon>Trifolieae</taxon>
        <taxon>Trifolium</taxon>
    </lineage>
</organism>
<reference evidence="1 2" key="1">
    <citation type="journal article" date="2018" name="Front. Plant Sci.">
        <title>Red Clover (Trifolium pratense) and Zigzag Clover (T. medium) - A Picture of Genomic Similarities and Differences.</title>
        <authorList>
            <person name="Dluhosova J."/>
            <person name="Istvanek J."/>
            <person name="Nedelnik J."/>
            <person name="Repkova J."/>
        </authorList>
    </citation>
    <scope>NUCLEOTIDE SEQUENCE [LARGE SCALE GENOMIC DNA]</scope>
    <source>
        <strain evidence="2">cv. 10/8</strain>
        <tissue evidence="1">Leaf</tissue>
    </source>
</reference>
<evidence type="ECO:0000313" key="1">
    <source>
        <dbReference type="EMBL" id="MCI83330.1"/>
    </source>
</evidence>
<dbReference type="EMBL" id="LXQA011064518">
    <property type="protein sequence ID" value="MCI83330.1"/>
    <property type="molecule type" value="Genomic_DNA"/>
</dbReference>
<proteinExistence type="predicted"/>
<accession>A0A392VA38</accession>
<evidence type="ECO:0000313" key="2">
    <source>
        <dbReference type="Proteomes" id="UP000265520"/>
    </source>
</evidence>
<dbReference type="Proteomes" id="UP000265520">
    <property type="component" value="Unassembled WGS sequence"/>
</dbReference>
<dbReference type="AlphaFoldDB" id="A0A392VA38"/>
<protein>
    <submittedName>
        <fullName evidence="1">Uncharacterized protein</fullName>
    </submittedName>
</protein>